<name>A0A514D4H3_9VIRU</name>
<evidence type="ECO:0000313" key="8">
    <source>
        <dbReference type="EMBL" id="QDH88520.1"/>
    </source>
</evidence>
<evidence type="ECO:0000256" key="3">
    <source>
        <dbReference type="ARBA" id="ARBA00022804"/>
    </source>
</evidence>
<dbReference type="GO" id="GO:0044423">
    <property type="term" value="C:virion component"/>
    <property type="evidence" value="ECO:0007669"/>
    <property type="project" value="UniProtKB-KW"/>
</dbReference>
<gene>
    <name evidence="8" type="ORF">H1BulkLitter51011_000002</name>
</gene>
<comment type="similarity">
    <text evidence="7">Belongs to the Leviviricetes maturation protein family.</text>
</comment>
<proteinExistence type="inferred from homology"/>
<protein>
    <recommendedName>
        <fullName evidence="9">Maturation</fullName>
    </recommendedName>
</protein>
<evidence type="ECO:0000256" key="7">
    <source>
        <dbReference type="ARBA" id="ARBA00035110"/>
    </source>
</evidence>
<keyword evidence="6" id="KW-1160">Virus entry into host cell</keyword>
<dbReference type="GO" id="GO:0039666">
    <property type="term" value="P:virion attachment to host cell pilus"/>
    <property type="evidence" value="ECO:0007669"/>
    <property type="project" value="UniProtKB-KW"/>
</dbReference>
<evidence type="ECO:0000256" key="5">
    <source>
        <dbReference type="ARBA" id="ARBA00023104"/>
    </source>
</evidence>
<keyword evidence="5" id="KW-1175">Viral attachment to host cell pilus</keyword>
<accession>A0A514D4H3</accession>
<evidence type="ECO:0000256" key="2">
    <source>
        <dbReference type="ARBA" id="ARBA00022581"/>
    </source>
</evidence>
<comment type="subcellular location">
    <subcellularLocation>
        <location evidence="1">Virion</location>
    </subcellularLocation>
</comment>
<evidence type="ECO:0000256" key="1">
    <source>
        <dbReference type="ARBA" id="ARBA00004328"/>
    </source>
</evidence>
<evidence type="ECO:0000256" key="4">
    <source>
        <dbReference type="ARBA" id="ARBA00022844"/>
    </source>
</evidence>
<keyword evidence="3" id="KW-1161">Viral attachment to host cell</keyword>
<evidence type="ECO:0000256" key="6">
    <source>
        <dbReference type="ARBA" id="ARBA00023296"/>
    </source>
</evidence>
<dbReference type="InterPro" id="IPR005563">
    <property type="entry name" value="A_protein"/>
</dbReference>
<dbReference type="Pfam" id="PF03863">
    <property type="entry name" value="Phage_mat-A"/>
    <property type="match status" value="1"/>
</dbReference>
<keyword evidence="4" id="KW-0946">Virion</keyword>
<reference evidence="8" key="1">
    <citation type="submission" date="2019-05" db="EMBL/GenBank/DDBJ databases">
        <title>Metatranscriptomic reconstruction reveals RNA viruses with the potential to shape carbon cycling in soil.</title>
        <authorList>
            <person name="Starr E.P."/>
            <person name="Nuccio E."/>
            <person name="Pett-Ridge J."/>
            <person name="Banfield J.F."/>
            <person name="Firestone M.K."/>
        </authorList>
    </citation>
    <scope>NUCLEOTIDE SEQUENCE</scope>
    <source>
        <strain evidence="8">H1_Bulk_Litter_5_scaffold_1011</strain>
    </source>
</reference>
<sequence>MTSKIQSRPIRRYARVKVVRDGAELVNNTVTHSIANTQNQVGFDKPNYESLTKLHLDAGNQYTADFKTVTGGRDHSFEKTYDTVGLDPFSKSHWKETVNGFLGDFGAVTGTASGSTSAQNRALGDFSRRAAKAISPFSSGVFLGELREAIHMIKHPAQALFDEVKSYAYGAKKLRKRMGPRGFKKVSASLWLEAAYGWRPLVSDVKSGAEALSRCVNGFVPNSRIRSATTTSGTMVQAPTSVLKSYQNMSWRFFQSVSDEATYRVDGAVRIGPAGTLAGNLDTFGVSWDQVLPTAWELLPFSFVTDYFSNVGDVISSASIVNGRVIYAAVTSKFERKVQYAGWTANTGGQDNARAKLSAGPVVVKIIHHNRTPLSSVVPSIQFECPGIGSMKWLNLGALYTALS</sequence>
<keyword evidence="2" id="KW-0945">Host-virus interaction</keyword>
<dbReference type="EMBL" id="MN034154">
    <property type="protein sequence ID" value="QDH88520.1"/>
    <property type="molecule type" value="Genomic_RNA"/>
</dbReference>
<evidence type="ECO:0008006" key="9">
    <source>
        <dbReference type="Google" id="ProtNLM"/>
    </source>
</evidence>
<organism evidence="8">
    <name type="scientific">Leviviridae sp</name>
    <dbReference type="NCBI Taxonomy" id="2027243"/>
    <lineage>
        <taxon>Viruses</taxon>
        <taxon>Riboviria</taxon>
        <taxon>Orthornavirae</taxon>
        <taxon>Lenarviricota</taxon>
        <taxon>Leviviricetes</taxon>
        <taxon>Norzivirales</taxon>
        <taxon>Fiersviridae</taxon>
    </lineage>
</organism>